<protein>
    <submittedName>
        <fullName evidence="4">TetR/AcrR family transcriptional regulator</fullName>
    </submittedName>
</protein>
<dbReference type="InterPro" id="IPR009057">
    <property type="entry name" value="Homeodomain-like_sf"/>
</dbReference>
<evidence type="ECO:0000313" key="4">
    <source>
        <dbReference type="EMBL" id="HIR10057.1"/>
    </source>
</evidence>
<feature type="DNA-binding region" description="H-T-H motif" evidence="2">
    <location>
        <begin position="34"/>
        <end position="53"/>
    </location>
</feature>
<evidence type="ECO:0000259" key="3">
    <source>
        <dbReference type="PROSITE" id="PS50977"/>
    </source>
</evidence>
<dbReference type="Proteomes" id="UP000824258">
    <property type="component" value="Unassembled WGS sequence"/>
</dbReference>
<dbReference type="PANTHER" id="PTHR43479:SF11">
    <property type="entry name" value="ACREF_ENVCD OPERON REPRESSOR-RELATED"/>
    <property type="match status" value="1"/>
</dbReference>
<dbReference type="Gene3D" id="1.10.357.10">
    <property type="entry name" value="Tetracycline Repressor, domain 2"/>
    <property type="match status" value="1"/>
</dbReference>
<reference evidence="4" key="2">
    <citation type="journal article" date="2021" name="PeerJ">
        <title>Extensive microbial diversity within the chicken gut microbiome revealed by metagenomics and culture.</title>
        <authorList>
            <person name="Gilroy R."/>
            <person name="Ravi A."/>
            <person name="Getino M."/>
            <person name="Pursley I."/>
            <person name="Horton D.L."/>
            <person name="Alikhan N.F."/>
            <person name="Baker D."/>
            <person name="Gharbi K."/>
            <person name="Hall N."/>
            <person name="Watson M."/>
            <person name="Adriaenssens E.M."/>
            <person name="Foster-Nyarko E."/>
            <person name="Jarju S."/>
            <person name="Secka A."/>
            <person name="Antonio M."/>
            <person name="Oren A."/>
            <person name="Chaudhuri R.R."/>
            <person name="La Ragione R."/>
            <person name="Hildebrand F."/>
            <person name="Pallen M.J."/>
        </authorList>
    </citation>
    <scope>NUCLEOTIDE SEQUENCE</scope>
    <source>
        <strain evidence="4">ChiHjej9B8-7071</strain>
    </source>
</reference>
<dbReference type="EMBL" id="DVGD01000213">
    <property type="protein sequence ID" value="HIR10057.1"/>
    <property type="molecule type" value="Genomic_DNA"/>
</dbReference>
<proteinExistence type="predicted"/>
<organism evidence="4 5">
    <name type="scientific">Candidatus Avoscillospira stercoripullorum</name>
    <dbReference type="NCBI Taxonomy" id="2840709"/>
    <lineage>
        <taxon>Bacteria</taxon>
        <taxon>Bacillati</taxon>
        <taxon>Bacillota</taxon>
        <taxon>Clostridia</taxon>
        <taxon>Eubacteriales</taxon>
        <taxon>Oscillospiraceae</taxon>
        <taxon>Oscillospiraceae incertae sedis</taxon>
        <taxon>Candidatus Avoscillospira</taxon>
    </lineage>
</organism>
<evidence type="ECO:0000256" key="2">
    <source>
        <dbReference type="PROSITE-ProRule" id="PRU00335"/>
    </source>
</evidence>
<dbReference type="InterPro" id="IPR001647">
    <property type="entry name" value="HTH_TetR"/>
</dbReference>
<dbReference type="AlphaFoldDB" id="A0A9D1A856"/>
<evidence type="ECO:0000256" key="1">
    <source>
        <dbReference type="ARBA" id="ARBA00023125"/>
    </source>
</evidence>
<evidence type="ECO:0000313" key="5">
    <source>
        <dbReference type="Proteomes" id="UP000824258"/>
    </source>
</evidence>
<feature type="domain" description="HTH tetR-type" evidence="3">
    <location>
        <begin position="11"/>
        <end position="71"/>
    </location>
</feature>
<dbReference type="InterPro" id="IPR023772">
    <property type="entry name" value="DNA-bd_HTH_TetR-type_CS"/>
</dbReference>
<dbReference type="PROSITE" id="PS50977">
    <property type="entry name" value="HTH_TETR_2"/>
    <property type="match status" value="1"/>
</dbReference>
<accession>A0A9D1A856</accession>
<dbReference type="SUPFAM" id="SSF46689">
    <property type="entry name" value="Homeodomain-like"/>
    <property type="match status" value="1"/>
</dbReference>
<gene>
    <name evidence="4" type="ORF">IAA70_06615</name>
</gene>
<dbReference type="Pfam" id="PF00440">
    <property type="entry name" value="TetR_N"/>
    <property type="match status" value="1"/>
</dbReference>
<sequence length="211" mass="24242">MPSDTFFRLPEEKRQRFLDAAWKEFTSYSYMDASINRIIQEAKVSRGSFYQYFSGKHDLFLYLLKTLIATISQGFLAQMTAHGANIFEAILGMFDLILWQSASPREDLPQARIGHLFRLNADLEATQFIDQLDLSTIGQQTRELLEQQGCQIGDNEVQAVLFFILAAGFSNLLAALRCPNQQDLFREQLRIQLDILRKGLTPPQERRTLIC</sequence>
<reference evidence="4" key="1">
    <citation type="submission" date="2020-10" db="EMBL/GenBank/DDBJ databases">
        <authorList>
            <person name="Gilroy R."/>
        </authorList>
    </citation>
    <scope>NUCLEOTIDE SEQUENCE</scope>
    <source>
        <strain evidence="4">ChiHjej9B8-7071</strain>
    </source>
</reference>
<dbReference type="GO" id="GO:0003677">
    <property type="term" value="F:DNA binding"/>
    <property type="evidence" value="ECO:0007669"/>
    <property type="project" value="UniProtKB-UniRule"/>
</dbReference>
<dbReference type="PANTHER" id="PTHR43479">
    <property type="entry name" value="ACREF/ENVCD OPERON REPRESSOR-RELATED"/>
    <property type="match status" value="1"/>
</dbReference>
<dbReference type="PROSITE" id="PS01081">
    <property type="entry name" value="HTH_TETR_1"/>
    <property type="match status" value="1"/>
</dbReference>
<comment type="caution">
    <text evidence="4">The sequence shown here is derived from an EMBL/GenBank/DDBJ whole genome shotgun (WGS) entry which is preliminary data.</text>
</comment>
<name>A0A9D1A856_9FIRM</name>
<dbReference type="InterPro" id="IPR050624">
    <property type="entry name" value="HTH-type_Tx_Regulator"/>
</dbReference>
<keyword evidence="1 2" id="KW-0238">DNA-binding</keyword>